<dbReference type="EMBL" id="CP023747">
    <property type="protein sequence ID" value="QEV40689.1"/>
    <property type="molecule type" value="Genomic_DNA"/>
</dbReference>
<reference evidence="2 3" key="1">
    <citation type="submission" date="2017-09" db="EMBL/GenBank/DDBJ databases">
        <title>Streptomyces genome completion.</title>
        <authorList>
            <person name="Lee N."/>
            <person name="Cho B.-K."/>
        </authorList>
    </citation>
    <scope>NUCLEOTIDE SEQUENCE [LARGE SCALE GENOMIC DNA]</scope>
    <source>
        <strain evidence="2 3">ATCC 14899</strain>
    </source>
</reference>
<organism evidence="2 3">
    <name type="scientific">Streptomyces nodosus</name>
    <dbReference type="NCBI Taxonomy" id="40318"/>
    <lineage>
        <taxon>Bacteria</taxon>
        <taxon>Bacillati</taxon>
        <taxon>Actinomycetota</taxon>
        <taxon>Actinomycetes</taxon>
        <taxon>Kitasatosporales</taxon>
        <taxon>Streptomycetaceae</taxon>
        <taxon>Streptomyces</taxon>
    </lineage>
</organism>
<evidence type="ECO:0000313" key="3">
    <source>
        <dbReference type="Proteomes" id="UP000325763"/>
    </source>
</evidence>
<dbReference type="KEGG" id="snq:CP978_20940"/>
<name>A0A5P2WBG1_9ACTN</name>
<feature type="region of interest" description="Disordered" evidence="1">
    <location>
        <begin position="1"/>
        <end position="70"/>
    </location>
</feature>
<dbReference type="AlphaFoldDB" id="A0A5P2WBG1"/>
<gene>
    <name evidence="2" type="ORF">CP978_20940</name>
</gene>
<evidence type="ECO:0000313" key="2">
    <source>
        <dbReference type="EMBL" id="QEV40689.1"/>
    </source>
</evidence>
<sequence>MNPWWALGTGDSPCGGPEGPLTGAPARHHSPRPGRPGRRPPRGRHRPPPPGCRRREGDRATEQAAPSYVGSLSRHVARGNDDCAFFHAATPMRSTISAIDVARTDSQAHTTGDEAMDASTCNRIIVSASVMTGTRS</sequence>
<feature type="compositionally biased region" description="Basic residues" evidence="1">
    <location>
        <begin position="26"/>
        <end position="47"/>
    </location>
</feature>
<protein>
    <submittedName>
        <fullName evidence="2">Uncharacterized protein</fullName>
    </submittedName>
</protein>
<dbReference type="Proteomes" id="UP000325763">
    <property type="component" value="Chromosome"/>
</dbReference>
<accession>A0A5P2WBG1</accession>
<evidence type="ECO:0000256" key="1">
    <source>
        <dbReference type="SAM" id="MobiDB-lite"/>
    </source>
</evidence>
<proteinExistence type="predicted"/>